<dbReference type="PANTHER" id="PTHR43479:SF11">
    <property type="entry name" value="ACREF_ENVCD OPERON REPRESSOR-RELATED"/>
    <property type="match status" value="1"/>
</dbReference>
<organism evidence="6 7">
    <name type="scientific">Paenibacillus piri</name>
    <dbReference type="NCBI Taxonomy" id="2547395"/>
    <lineage>
        <taxon>Bacteria</taxon>
        <taxon>Bacillati</taxon>
        <taxon>Bacillota</taxon>
        <taxon>Bacilli</taxon>
        <taxon>Bacillales</taxon>
        <taxon>Paenibacillaceae</taxon>
        <taxon>Paenibacillus</taxon>
    </lineage>
</organism>
<dbReference type="Pfam" id="PF00440">
    <property type="entry name" value="TetR_N"/>
    <property type="match status" value="1"/>
</dbReference>
<dbReference type="PANTHER" id="PTHR43479">
    <property type="entry name" value="ACREF/ENVCD OPERON REPRESSOR-RELATED"/>
    <property type="match status" value="1"/>
</dbReference>
<gene>
    <name evidence="6" type="ORF">E1757_03705</name>
</gene>
<feature type="DNA-binding region" description="H-T-H motif" evidence="4">
    <location>
        <begin position="26"/>
        <end position="45"/>
    </location>
</feature>
<keyword evidence="7" id="KW-1185">Reference proteome</keyword>
<dbReference type="GO" id="GO:0045892">
    <property type="term" value="P:negative regulation of DNA-templated transcription"/>
    <property type="evidence" value="ECO:0007669"/>
    <property type="project" value="UniProtKB-ARBA"/>
</dbReference>
<dbReference type="PRINTS" id="PR00455">
    <property type="entry name" value="HTHTETR"/>
</dbReference>
<dbReference type="InterPro" id="IPR001647">
    <property type="entry name" value="HTH_TetR"/>
</dbReference>
<dbReference type="OrthoDB" id="9812484at2"/>
<dbReference type="GO" id="GO:0003677">
    <property type="term" value="F:DNA binding"/>
    <property type="evidence" value="ECO:0007669"/>
    <property type="project" value="UniProtKB-UniRule"/>
</dbReference>
<dbReference type="InterPro" id="IPR050624">
    <property type="entry name" value="HTH-type_Tx_Regulator"/>
</dbReference>
<evidence type="ECO:0000313" key="6">
    <source>
        <dbReference type="EMBL" id="TDG00738.1"/>
    </source>
</evidence>
<evidence type="ECO:0000256" key="3">
    <source>
        <dbReference type="ARBA" id="ARBA00023163"/>
    </source>
</evidence>
<comment type="caution">
    <text evidence="6">The sequence shown here is derived from an EMBL/GenBank/DDBJ whole genome shotgun (WGS) entry which is preliminary data.</text>
</comment>
<evidence type="ECO:0000256" key="4">
    <source>
        <dbReference type="PROSITE-ProRule" id="PRU00335"/>
    </source>
</evidence>
<keyword evidence="2 4" id="KW-0238">DNA-binding</keyword>
<dbReference type="RefSeq" id="WP_133225448.1">
    <property type="nucleotide sequence ID" value="NZ_SMRT01000001.1"/>
</dbReference>
<sequence>MGEDKKEGIIEAALKLFEEQGYHNTKVSDIVREAGVAQGTFYLYFKSKEDLFRSIAESCLDEMAVAIKRNCSGSVKEESFYRMMLETLEVYYDNKSILKILNRHGAASSEIEDISNAFYRRIMLVIKQSLMEWGAFPNYSEAQLEVAAYSKIGMVEMVAYQYFIVQHYDKSHIEAIAQVLAGSKAQCPPKPTDVVDE</sequence>
<evidence type="ECO:0000313" key="7">
    <source>
        <dbReference type="Proteomes" id="UP000295636"/>
    </source>
</evidence>
<dbReference type="SUPFAM" id="SSF46689">
    <property type="entry name" value="Homeodomain-like"/>
    <property type="match status" value="1"/>
</dbReference>
<dbReference type="Gene3D" id="1.10.357.10">
    <property type="entry name" value="Tetracycline Repressor, domain 2"/>
    <property type="match status" value="1"/>
</dbReference>
<evidence type="ECO:0000256" key="1">
    <source>
        <dbReference type="ARBA" id="ARBA00023015"/>
    </source>
</evidence>
<keyword evidence="1" id="KW-0805">Transcription regulation</keyword>
<dbReference type="FunFam" id="1.10.10.60:FF:000141">
    <property type="entry name" value="TetR family transcriptional regulator"/>
    <property type="match status" value="1"/>
</dbReference>
<dbReference type="PROSITE" id="PS50977">
    <property type="entry name" value="HTH_TETR_2"/>
    <property type="match status" value="1"/>
</dbReference>
<evidence type="ECO:0000256" key="2">
    <source>
        <dbReference type="ARBA" id="ARBA00023125"/>
    </source>
</evidence>
<protein>
    <submittedName>
        <fullName evidence="6">TetR/AcrR family transcriptional regulator</fullName>
    </submittedName>
</protein>
<proteinExistence type="predicted"/>
<dbReference type="Proteomes" id="UP000295636">
    <property type="component" value="Unassembled WGS sequence"/>
</dbReference>
<evidence type="ECO:0000259" key="5">
    <source>
        <dbReference type="PROSITE" id="PS50977"/>
    </source>
</evidence>
<dbReference type="AlphaFoldDB" id="A0A4R5KZV8"/>
<feature type="domain" description="HTH tetR-type" evidence="5">
    <location>
        <begin position="3"/>
        <end position="63"/>
    </location>
</feature>
<name>A0A4R5KZV8_9BACL</name>
<dbReference type="InterPro" id="IPR009057">
    <property type="entry name" value="Homeodomain-like_sf"/>
</dbReference>
<keyword evidence="3" id="KW-0804">Transcription</keyword>
<dbReference type="EMBL" id="SMRT01000001">
    <property type="protein sequence ID" value="TDG00738.1"/>
    <property type="molecule type" value="Genomic_DNA"/>
</dbReference>
<reference evidence="6 7" key="1">
    <citation type="submission" date="2019-03" db="EMBL/GenBank/DDBJ databases">
        <title>This is whole genome sequence of Paenibacillus sp MS74 strain.</title>
        <authorList>
            <person name="Trinh H.N."/>
        </authorList>
    </citation>
    <scope>NUCLEOTIDE SEQUENCE [LARGE SCALE GENOMIC DNA]</scope>
    <source>
        <strain evidence="6 7">MS74</strain>
    </source>
</reference>
<accession>A0A4R5KZV8</accession>